<comment type="caution">
    <text evidence="2">The sequence shown here is derived from an EMBL/GenBank/DDBJ whole genome shotgun (WGS) entry which is preliminary data.</text>
</comment>
<proteinExistence type="predicted"/>
<dbReference type="Proteomes" id="UP001139353">
    <property type="component" value="Unassembled WGS sequence"/>
</dbReference>
<name>A0A9X1YFN1_9BURK</name>
<organism evidence="2 3">
    <name type="scientific">Scleromatobacter humisilvae</name>
    <dbReference type="NCBI Taxonomy" id="2897159"/>
    <lineage>
        <taxon>Bacteria</taxon>
        <taxon>Pseudomonadati</taxon>
        <taxon>Pseudomonadota</taxon>
        <taxon>Betaproteobacteria</taxon>
        <taxon>Burkholderiales</taxon>
        <taxon>Sphaerotilaceae</taxon>
        <taxon>Scleromatobacter</taxon>
    </lineage>
</organism>
<feature type="region of interest" description="Disordered" evidence="1">
    <location>
        <begin position="105"/>
        <end position="125"/>
    </location>
</feature>
<sequence>MHTPKRVVQVSVDVNVDTDGTVTIDCNPNPAPIIKDTKHALLVFTLNTPGFRFPVANAITLDQAVEDFPYDSWTISDRQAALYDRNKVADTIDYTVTVVNATTGQHHSVDPEIQNGGTSPGDGDC</sequence>
<reference evidence="2" key="1">
    <citation type="submission" date="2021-11" db="EMBL/GenBank/DDBJ databases">
        <title>BS-T2-15 a new species belonging to the Comamonadaceae family isolated from the soil of a French oak forest.</title>
        <authorList>
            <person name="Mieszkin S."/>
            <person name="Alain K."/>
        </authorList>
    </citation>
    <scope>NUCLEOTIDE SEQUENCE</scope>
    <source>
        <strain evidence="2">BS-T2-15</strain>
    </source>
</reference>
<dbReference type="EMBL" id="JAJLJH010000001">
    <property type="protein sequence ID" value="MCK9685178.1"/>
    <property type="molecule type" value="Genomic_DNA"/>
</dbReference>
<accession>A0A9X1YFN1</accession>
<gene>
    <name evidence="2" type="ORF">LPC04_05570</name>
</gene>
<evidence type="ECO:0000313" key="2">
    <source>
        <dbReference type="EMBL" id="MCK9685178.1"/>
    </source>
</evidence>
<dbReference type="RefSeq" id="WP_275681186.1">
    <property type="nucleotide sequence ID" value="NZ_JAJLJH010000001.1"/>
</dbReference>
<dbReference type="AlphaFoldDB" id="A0A9X1YFN1"/>
<evidence type="ECO:0000313" key="3">
    <source>
        <dbReference type="Proteomes" id="UP001139353"/>
    </source>
</evidence>
<protein>
    <submittedName>
        <fullName evidence="2">Uncharacterized protein</fullName>
    </submittedName>
</protein>
<evidence type="ECO:0000256" key="1">
    <source>
        <dbReference type="SAM" id="MobiDB-lite"/>
    </source>
</evidence>
<keyword evidence="3" id="KW-1185">Reference proteome</keyword>